<proteinExistence type="predicted"/>
<organism evidence="2 3">
    <name type="scientific">Aegilops tauschii subsp. strangulata</name>
    <name type="common">Goatgrass</name>
    <dbReference type="NCBI Taxonomy" id="200361"/>
    <lineage>
        <taxon>Eukaryota</taxon>
        <taxon>Viridiplantae</taxon>
        <taxon>Streptophyta</taxon>
        <taxon>Embryophyta</taxon>
        <taxon>Tracheophyta</taxon>
        <taxon>Spermatophyta</taxon>
        <taxon>Magnoliopsida</taxon>
        <taxon>Liliopsida</taxon>
        <taxon>Poales</taxon>
        <taxon>Poaceae</taxon>
        <taxon>BOP clade</taxon>
        <taxon>Pooideae</taxon>
        <taxon>Triticodae</taxon>
        <taxon>Triticeae</taxon>
        <taxon>Triticinae</taxon>
        <taxon>Aegilops</taxon>
    </lineage>
</organism>
<reference evidence="2" key="5">
    <citation type="journal article" date="2021" name="G3 (Bethesda)">
        <title>Aegilops tauschii genome assembly Aet v5.0 features greater sequence contiguity and improved annotation.</title>
        <authorList>
            <person name="Wang L."/>
            <person name="Zhu T."/>
            <person name="Rodriguez J.C."/>
            <person name="Deal K.R."/>
            <person name="Dubcovsky J."/>
            <person name="McGuire P.E."/>
            <person name="Lux T."/>
            <person name="Spannagl M."/>
            <person name="Mayer K.F.X."/>
            <person name="Baldrich P."/>
            <person name="Meyers B.C."/>
            <person name="Huo N."/>
            <person name="Gu Y.Q."/>
            <person name="Zhou H."/>
            <person name="Devos K.M."/>
            <person name="Bennetzen J.L."/>
            <person name="Unver T."/>
            <person name="Budak H."/>
            <person name="Gulick P.J."/>
            <person name="Galiba G."/>
            <person name="Kalapos B."/>
            <person name="Nelson D.R."/>
            <person name="Li P."/>
            <person name="You F.M."/>
            <person name="Luo M.C."/>
            <person name="Dvorak J."/>
        </authorList>
    </citation>
    <scope>NUCLEOTIDE SEQUENCE [LARGE SCALE GENOMIC DNA]</scope>
    <source>
        <strain evidence="2">cv. AL8/78</strain>
    </source>
</reference>
<evidence type="ECO:0000313" key="3">
    <source>
        <dbReference type="Proteomes" id="UP000015105"/>
    </source>
</evidence>
<evidence type="ECO:0000313" key="2">
    <source>
        <dbReference type="EnsemblPlants" id="AET2Gv20332600.1"/>
    </source>
</evidence>
<evidence type="ECO:0000256" key="1">
    <source>
        <dbReference type="SAM" id="MobiDB-lite"/>
    </source>
</evidence>
<feature type="region of interest" description="Disordered" evidence="1">
    <location>
        <begin position="91"/>
        <end position="122"/>
    </location>
</feature>
<reference evidence="2" key="4">
    <citation type="submission" date="2019-03" db="UniProtKB">
        <authorList>
            <consortium name="EnsemblPlants"/>
        </authorList>
    </citation>
    <scope>IDENTIFICATION</scope>
</reference>
<accession>A0A453B1B2</accession>
<reference evidence="2" key="3">
    <citation type="journal article" date="2017" name="Nature">
        <title>Genome sequence of the progenitor of the wheat D genome Aegilops tauschii.</title>
        <authorList>
            <person name="Luo M.C."/>
            <person name="Gu Y.Q."/>
            <person name="Puiu D."/>
            <person name="Wang H."/>
            <person name="Twardziok S.O."/>
            <person name="Deal K.R."/>
            <person name="Huo N."/>
            <person name="Zhu T."/>
            <person name="Wang L."/>
            <person name="Wang Y."/>
            <person name="McGuire P.E."/>
            <person name="Liu S."/>
            <person name="Long H."/>
            <person name="Ramasamy R.K."/>
            <person name="Rodriguez J.C."/>
            <person name="Van S.L."/>
            <person name="Yuan L."/>
            <person name="Wang Z."/>
            <person name="Xia Z."/>
            <person name="Xiao L."/>
            <person name="Anderson O.D."/>
            <person name="Ouyang S."/>
            <person name="Liang Y."/>
            <person name="Zimin A.V."/>
            <person name="Pertea G."/>
            <person name="Qi P."/>
            <person name="Bennetzen J.L."/>
            <person name="Dai X."/>
            <person name="Dawson M.W."/>
            <person name="Muller H.G."/>
            <person name="Kugler K."/>
            <person name="Rivarola-Duarte L."/>
            <person name="Spannagl M."/>
            <person name="Mayer K.F.X."/>
            <person name="Lu F.H."/>
            <person name="Bevan M.W."/>
            <person name="Leroy P."/>
            <person name="Li P."/>
            <person name="You F.M."/>
            <person name="Sun Q."/>
            <person name="Liu Z."/>
            <person name="Lyons E."/>
            <person name="Wicker T."/>
            <person name="Salzberg S.L."/>
            <person name="Devos K.M."/>
            <person name="Dvorak J."/>
        </authorList>
    </citation>
    <scope>NUCLEOTIDE SEQUENCE [LARGE SCALE GENOMIC DNA]</scope>
    <source>
        <strain evidence="2">cv. AL8/78</strain>
    </source>
</reference>
<sequence length="163" mass="17313">WARGRGCGRRRSGGASVVAAARAWHWLYGALHAGSFPRARGCLGSSAGPAAHGAARLRVLGGTPPASLSAAAGTAGRCLLTVMWRTSMTGRRGPELPCHSSPLRLLRPPRPSGHGRGGRRPGDRACRLHLALERGHQLALMVTSYLNHQAGVRSVFTKMMLQR</sequence>
<reference evidence="3" key="1">
    <citation type="journal article" date="2014" name="Science">
        <title>Ancient hybridizations among the ancestral genomes of bread wheat.</title>
        <authorList>
            <consortium name="International Wheat Genome Sequencing Consortium,"/>
            <person name="Marcussen T."/>
            <person name="Sandve S.R."/>
            <person name="Heier L."/>
            <person name="Spannagl M."/>
            <person name="Pfeifer M."/>
            <person name="Jakobsen K.S."/>
            <person name="Wulff B.B."/>
            <person name="Steuernagel B."/>
            <person name="Mayer K.F."/>
            <person name="Olsen O.A."/>
        </authorList>
    </citation>
    <scope>NUCLEOTIDE SEQUENCE [LARGE SCALE GENOMIC DNA]</scope>
    <source>
        <strain evidence="3">cv. AL8/78</strain>
    </source>
</reference>
<dbReference type="AlphaFoldDB" id="A0A453B1B2"/>
<dbReference type="Gramene" id="AET2Gv20332600.1">
    <property type="protein sequence ID" value="AET2Gv20332600.1"/>
    <property type="gene ID" value="AET2Gv20332600"/>
</dbReference>
<reference evidence="3" key="2">
    <citation type="journal article" date="2017" name="Nat. Plants">
        <title>The Aegilops tauschii genome reveals multiple impacts of transposons.</title>
        <authorList>
            <person name="Zhao G."/>
            <person name="Zou C."/>
            <person name="Li K."/>
            <person name="Wang K."/>
            <person name="Li T."/>
            <person name="Gao L."/>
            <person name="Zhang X."/>
            <person name="Wang H."/>
            <person name="Yang Z."/>
            <person name="Liu X."/>
            <person name="Jiang W."/>
            <person name="Mao L."/>
            <person name="Kong X."/>
            <person name="Jiao Y."/>
            <person name="Jia J."/>
        </authorList>
    </citation>
    <scope>NUCLEOTIDE SEQUENCE [LARGE SCALE GENOMIC DNA]</scope>
    <source>
        <strain evidence="3">cv. AL8/78</strain>
    </source>
</reference>
<dbReference type="Proteomes" id="UP000015105">
    <property type="component" value="Chromosome 2D"/>
</dbReference>
<protein>
    <submittedName>
        <fullName evidence="2">Uncharacterized protein</fullName>
    </submittedName>
</protein>
<keyword evidence="3" id="KW-1185">Reference proteome</keyword>
<dbReference type="EnsemblPlants" id="AET2Gv20332600.1">
    <property type="protein sequence ID" value="AET2Gv20332600.1"/>
    <property type="gene ID" value="AET2Gv20332600"/>
</dbReference>
<name>A0A453B1B2_AEGTS</name>